<accession>A0A5B7G9M1</accession>
<feature type="region of interest" description="Disordered" evidence="1">
    <location>
        <begin position="11"/>
        <end position="39"/>
    </location>
</feature>
<feature type="compositionally biased region" description="Pro residues" evidence="1">
    <location>
        <begin position="11"/>
        <end position="33"/>
    </location>
</feature>
<dbReference type="Proteomes" id="UP000324222">
    <property type="component" value="Unassembled WGS sequence"/>
</dbReference>
<comment type="caution">
    <text evidence="2">The sequence shown here is derived from an EMBL/GenBank/DDBJ whole genome shotgun (WGS) entry which is preliminary data.</text>
</comment>
<organism evidence="2 3">
    <name type="scientific">Portunus trituberculatus</name>
    <name type="common">Swimming crab</name>
    <name type="synonym">Neptunus trituberculatus</name>
    <dbReference type="NCBI Taxonomy" id="210409"/>
    <lineage>
        <taxon>Eukaryota</taxon>
        <taxon>Metazoa</taxon>
        <taxon>Ecdysozoa</taxon>
        <taxon>Arthropoda</taxon>
        <taxon>Crustacea</taxon>
        <taxon>Multicrustacea</taxon>
        <taxon>Malacostraca</taxon>
        <taxon>Eumalacostraca</taxon>
        <taxon>Eucarida</taxon>
        <taxon>Decapoda</taxon>
        <taxon>Pleocyemata</taxon>
        <taxon>Brachyura</taxon>
        <taxon>Eubrachyura</taxon>
        <taxon>Portunoidea</taxon>
        <taxon>Portunidae</taxon>
        <taxon>Portuninae</taxon>
        <taxon>Portunus</taxon>
    </lineage>
</organism>
<dbReference type="EMBL" id="VSRR010014390">
    <property type="protein sequence ID" value="MPC56970.1"/>
    <property type="molecule type" value="Genomic_DNA"/>
</dbReference>
<evidence type="ECO:0000313" key="2">
    <source>
        <dbReference type="EMBL" id="MPC56970.1"/>
    </source>
</evidence>
<proteinExistence type="predicted"/>
<feature type="region of interest" description="Disordered" evidence="1">
    <location>
        <begin position="179"/>
        <end position="236"/>
    </location>
</feature>
<gene>
    <name evidence="2" type="ORF">E2C01_050938</name>
</gene>
<sequence>MGGCQQLCFFPPPPGSLLPPPSTAKSPPPPTPTHAPNFRPHCKHVEGTARRCPAGRASFWPLGVRELGSPHECPGECPARRHLVAPPWGQTGLDIPRTITTAPGGGGPHTLPRYRLPGRHTPRSLPGGSFKAPPPSVLNHHRGMGRLPLDRPTAPHPAPSPAQHWFLSTALVPGPLWPAERVEGPSGEGSERRRGCARGGVTCRSGGGGEGDKSPASSLLPPSLPPALPDHPDLPTPTFLTPFWCPRFYTSHHAR</sequence>
<protein>
    <submittedName>
        <fullName evidence="2">Uncharacterized protein</fullName>
    </submittedName>
</protein>
<evidence type="ECO:0000313" key="3">
    <source>
        <dbReference type="Proteomes" id="UP000324222"/>
    </source>
</evidence>
<reference evidence="2 3" key="1">
    <citation type="submission" date="2019-05" db="EMBL/GenBank/DDBJ databases">
        <title>Another draft genome of Portunus trituberculatus and its Hox gene families provides insights of decapod evolution.</title>
        <authorList>
            <person name="Jeong J.-H."/>
            <person name="Song I."/>
            <person name="Kim S."/>
            <person name="Choi T."/>
            <person name="Kim D."/>
            <person name="Ryu S."/>
            <person name="Kim W."/>
        </authorList>
    </citation>
    <scope>NUCLEOTIDE SEQUENCE [LARGE SCALE GENOMIC DNA]</scope>
    <source>
        <tissue evidence="2">Muscle</tissue>
    </source>
</reference>
<keyword evidence="3" id="KW-1185">Reference proteome</keyword>
<evidence type="ECO:0000256" key="1">
    <source>
        <dbReference type="SAM" id="MobiDB-lite"/>
    </source>
</evidence>
<name>A0A5B7G9M1_PORTR</name>
<dbReference type="AlphaFoldDB" id="A0A5B7G9M1"/>